<dbReference type="PANTHER" id="PTHR47657:SF7">
    <property type="entry name" value="STEROL REGULATORY ELEMENT-BINDING PROTEIN ECM22"/>
    <property type="match status" value="1"/>
</dbReference>
<dbReference type="EMBL" id="CAUWAG010000013">
    <property type="protein sequence ID" value="CAJ2509927.1"/>
    <property type="molecule type" value="Genomic_DNA"/>
</dbReference>
<dbReference type="GO" id="GO:0000981">
    <property type="term" value="F:DNA-binding transcription factor activity, RNA polymerase II-specific"/>
    <property type="evidence" value="ECO:0007669"/>
    <property type="project" value="TreeGrafter"/>
</dbReference>
<reference evidence="1" key="1">
    <citation type="submission" date="2023-10" db="EMBL/GenBank/DDBJ databases">
        <authorList>
            <person name="Hackl T."/>
        </authorList>
    </citation>
    <scope>NUCLEOTIDE SEQUENCE</scope>
</reference>
<name>A0AAI8VT08_9PEZI</name>
<proteinExistence type="predicted"/>
<organism evidence="1 2">
    <name type="scientific">Anthostomella pinea</name>
    <dbReference type="NCBI Taxonomy" id="933095"/>
    <lineage>
        <taxon>Eukaryota</taxon>
        <taxon>Fungi</taxon>
        <taxon>Dikarya</taxon>
        <taxon>Ascomycota</taxon>
        <taxon>Pezizomycotina</taxon>
        <taxon>Sordariomycetes</taxon>
        <taxon>Xylariomycetidae</taxon>
        <taxon>Xylariales</taxon>
        <taxon>Xylariaceae</taxon>
        <taxon>Anthostomella</taxon>
    </lineage>
</organism>
<sequence length="271" mass="30843">MSDSPVLREFYRISAVQLGLRCDYIMRTLLAVSGLHLAHYRPHMRDYYQSVAITHHQTASRAAMELMSESDISRSTAQDLFLFSSLTTIFALASPRKEDGFLLIGESGFPDWMSLLQGSHTFIQIAGVETDGLLSPVLTHGRERWHARQNSNKDHDSPAQKNLDSMQTLIASHQSDESLLQTYAKAIEELQKSFSLSDGGRGRDLTDAFVWIFVVADDLLPLLRVPTQEAVAIFSFFCVLLKRLETKSYHLLDEEHRLWIQWPIEEMGWVS</sequence>
<dbReference type="AlphaFoldDB" id="A0AAI8VT08"/>
<comment type="caution">
    <text evidence="1">The sequence shown here is derived from an EMBL/GenBank/DDBJ whole genome shotgun (WGS) entry which is preliminary data.</text>
</comment>
<protein>
    <submittedName>
        <fullName evidence="1">Uu.00g058270.m01.CDS01</fullName>
    </submittedName>
</protein>
<gene>
    <name evidence="1" type="ORF">KHLLAP_LOCUS10395</name>
</gene>
<dbReference type="InterPro" id="IPR052400">
    <property type="entry name" value="Zn2-C6_fungal_TF"/>
</dbReference>
<evidence type="ECO:0000313" key="1">
    <source>
        <dbReference type="EMBL" id="CAJ2509927.1"/>
    </source>
</evidence>
<keyword evidence="2" id="KW-1185">Reference proteome</keyword>
<accession>A0AAI8VT08</accession>
<dbReference type="Proteomes" id="UP001295740">
    <property type="component" value="Unassembled WGS sequence"/>
</dbReference>
<evidence type="ECO:0000313" key="2">
    <source>
        <dbReference type="Proteomes" id="UP001295740"/>
    </source>
</evidence>
<dbReference type="PANTHER" id="PTHR47657">
    <property type="entry name" value="STEROL REGULATORY ELEMENT-BINDING PROTEIN ECM22"/>
    <property type="match status" value="1"/>
</dbReference>